<proteinExistence type="predicted"/>
<dbReference type="InterPro" id="IPR029058">
    <property type="entry name" value="AB_hydrolase_fold"/>
</dbReference>
<dbReference type="InterPro" id="IPR000073">
    <property type="entry name" value="AB_hydrolase_1"/>
</dbReference>
<dbReference type="Pfam" id="PF12697">
    <property type="entry name" value="Abhydrolase_6"/>
    <property type="match status" value="1"/>
</dbReference>
<dbReference type="InterPro" id="IPR002471">
    <property type="entry name" value="Pept_S9_AS"/>
</dbReference>
<dbReference type="GO" id="GO:0004177">
    <property type="term" value="F:aminopeptidase activity"/>
    <property type="evidence" value="ECO:0007669"/>
    <property type="project" value="UniProtKB-KW"/>
</dbReference>
<keyword evidence="3" id="KW-0031">Aminopeptidase</keyword>
<evidence type="ECO:0000256" key="1">
    <source>
        <dbReference type="ARBA" id="ARBA00022801"/>
    </source>
</evidence>
<keyword evidence="4" id="KW-1185">Reference proteome</keyword>
<comment type="caution">
    <text evidence="3">The sequence shown here is derived from an EMBL/GenBank/DDBJ whole genome shotgun (WGS) entry which is preliminary data.</text>
</comment>
<dbReference type="InterPro" id="IPR053145">
    <property type="entry name" value="AB_hydrolase_Est10"/>
</dbReference>
<keyword evidence="3" id="KW-0645">Protease</keyword>
<dbReference type="RefSeq" id="WP_274455152.1">
    <property type="nucleotide sequence ID" value="NZ_CP067097.1"/>
</dbReference>
<evidence type="ECO:0000259" key="2">
    <source>
        <dbReference type="Pfam" id="PF12697"/>
    </source>
</evidence>
<sequence>MIDEEIVIGADTKFPLNGILTIPEETNGLFPAVVLVHGSGPSNRDERVGNVAPFKDLAEGLSARGIAVIRYDKRTFVYGKQMRTDSGLSVREETMEDAIRAANLLRSDPRIDADKIFILGHSMGGMLAPRIDAEGGDFAGIIMMAGSPRKLEEILLDQGEDALHSLNRVLKIIAKK</sequence>
<evidence type="ECO:0000313" key="4">
    <source>
        <dbReference type="Proteomes" id="UP001232973"/>
    </source>
</evidence>
<dbReference type="EMBL" id="JAUSTP010000002">
    <property type="protein sequence ID" value="MDQ0188881.1"/>
    <property type="molecule type" value="Genomic_DNA"/>
</dbReference>
<keyword evidence="1" id="KW-0378">Hydrolase</keyword>
<dbReference type="PROSITE" id="PS00708">
    <property type="entry name" value="PRO_ENDOPEP_SER"/>
    <property type="match status" value="1"/>
</dbReference>
<name>A0ABT9XGJ9_9BACL</name>
<dbReference type="PANTHER" id="PTHR43265:SF1">
    <property type="entry name" value="ESTERASE ESTD"/>
    <property type="match status" value="1"/>
</dbReference>
<protein>
    <submittedName>
        <fullName evidence="3">Dipeptidyl aminopeptidase/acylaminoacyl peptidase</fullName>
    </submittedName>
</protein>
<dbReference type="PANTHER" id="PTHR43265">
    <property type="entry name" value="ESTERASE ESTD"/>
    <property type="match status" value="1"/>
</dbReference>
<dbReference type="Gene3D" id="3.40.50.1820">
    <property type="entry name" value="alpha/beta hydrolase"/>
    <property type="match status" value="1"/>
</dbReference>
<evidence type="ECO:0000313" key="3">
    <source>
        <dbReference type="EMBL" id="MDQ0188881.1"/>
    </source>
</evidence>
<feature type="domain" description="AB hydrolase-1" evidence="2">
    <location>
        <begin position="33"/>
        <end position="147"/>
    </location>
</feature>
<dbReference type="Proteomes" id="UP001232973">
    <property type="component" value="Unassembled WGS sequence"/>
</dbReference>
<accession>A0ABT9XGJ9</accession>
<reference evidence="3 4" key="1">
    <citation type="submission" date="2023-07" db="EMBL/GenBank/DDBJ databases">
        <title>Genomic Encyclopedia of Type Strains, Phase IV (KMG-IV): sequencing the most valuable type-strain genomes for metagenomic binning, comparative biology and taxonomic classification.</title>
        <authorList>
            <person name="Goeker M."/>
        </authorList>
    </citation>
    <scope>NUCLEOTIDE SEQUENCE [LARGE SCALE GENOMIC DNA]</scope>
    <source>
        <strain evidence="3 4">DSM 4006</strain>
    </source>
</reference>
<gene>
    <name evidence="3" type="ORF">J2S03_000693</name>
</gene>
<dbReference type="SUPFAM" id="SSF53474">
    <property type="entry name" value="alpha/beta-Hydrolases"/>
    <property type="match status" value="1"/>
</dbReference>
<organism evidence="3 4">
    <name type="scientific">Alicyclobacillus cycloheptanicus</name>
    <dbReference type="NCBI Taxonomy" id="1457"/>
    <lineage>
        <taxon>Bacteria</taxon>
        <taxon>Bacillati</taxon>
        <taxon>Bacillota</taxon>
        <taxon>Bacilli</taxon>
        <taxon>Bacillales</taxon>
        <taxon>Alicyclobacillaceae</taxon>
        <taxon>Alicyclobacillus</taxon>
    </lineage>
</organism>